<dbReference type="RefSeq" id="WP_020089947.1">
    <property type="nucleotide sequence ID" value="NZ_AZCZ01000032.1"/>
</dbReference>
<dbReference type="AlphaFoldDB" id="A0A0R1GPF2"/>
<evidence type="ECO:0000313" key="3">
    <source>
        <dbReference type="Proteomes" id="UP000051176"/>
    </source>
</evidence>
<dbReference type="Pfam" id="PF20037">
    <property type="entry name" value="DUF6440"/>
    <property type="match status" value="1"/>
</dbReference>
<comment type="caution">
    <text evidence="2">The sequence shown here is derived from an EMBL/GenBank/DDBJ whole genome shotgun (WGS) entry which is preliminary data.</text>
</comment>
<protein>
    <recommendedName>
        <fullName evidence="1">DUF6440 domain-containing protein</fullName>
    </recommendedName>
</protein>
<reference evidence="2 3" key="1">
    <citation type="journal article" date="2015" name="Genome Announc.">
        <title>Expanding the biotechnology potential of lactobacilli through comparative genomics of 213 strains and associated genera.</title>
        <authorList>
            <person name="Sun Z."/>
            <person name="Harris H.M."/>
            <person name="McCann A."/>
            <person name="Guo C."/>
            <person name="Argimon S."/>
            <person name="Zhang W."/>
            <person name="Yang X."/>
            <person name="Jeffery I.B."/>
            <person name="Cooney J.C."/>
            <person name="Kagawa T.F."/>
            <person name="Liu W."/>
            <person name="Song Y."/>
            <person name="Salvetti E."/>
            <person name="Wrobel A."/>
            <person name="Rasinkangas P."/>
            <person name="Parkhill J."/>
            <person name="Rea M.C."/>
            <person name="O'Sullivan O."/>
            <person name="Ritari J."/>
            <person name="Douillard F.P."/>
            <person name="Paul Ross R."/>
            <person name="Yang R."/>
            <person name="Briner A.E."/>
            <person name="Felis G.E."/>
            <person name="de Vos W.M."/>
            <person name="Barrangou R."/>
            <person name="Klaenhammer T.R."/>
            <person name="Caufield P.W."/>
            <person name="Cui Y."/>
            <person name="Zhang H."/>
            <person name="O'Toole P.W."/>
        </authorList>
    </citation>
    <scope>NUCLEOTIDE SEQUENCE [LARGE SCALE GENOMIC DNA]</scope>
    <source>
        <strain evidence="2 3">ATCC 53295</strain>
    </source>
</reference>
<dbReference type="STRING" id="357278.IV61_GL001405"/>
<gene>
    <name evidence="2" type="ORF">FD07_GL001300</name>
</gene>
<feature type="domain" description="DUF6440" evidence="1">
    <location>
        <begin position="6"/>
        <end position="55"/>
    </location>
</feature>
<dbReference type="Proteomes" id="UP000051176">
    <property type="component" value="Unassembled WGS sequence"/>
</dbReference>
<organism evidence="2 3">
    <name type="scientific">Levilactobacillus parabrevis ATCC 53295</name>
    <dbReference type="NCBI Taxonomy" id="1267003"/>
    <lineage>
        <taxon>Bacteria</taxon>
        <taxon>Bacillati</taxon>
        <taxon>Bacillota</taxon>
        <taxon>Bacilli</taxon>
        <taxon>Lactobacillales</taxon>
        <taxon>Lactobacillaceae</taxon>
        <taxon>Levilactobacillus</taxon>
    </lineage>
</organism>
<dbReference type="EMBL" id="AZCZ01000032">
    <property type="protein sequence ID" value="KRK35808.1"/>
    <property type="molecule type" value="Genomic_DNA"/>
</dbReference>
<sequence length="61" mass="6718">MKKEQRFEITPTKADGGVSFDVVTDKQTGVQYVLASNYIGSSLTVLVDKEGKPLLKRESLT</sequence>
<evidence type="ECO:0000313" key="2">
    <source>
        <dbReference type="EMBL" id="KRK35808.1"/>
    </source>
</evidence>
<accession>A0A0R1GPF2</accession>
<dbReference type="PATRIC" id="fig|1267003.4.peg.1376"/>
<dbReference type="OrthoDB" id="9135364at2"/>
<proteinExistence type="predicted"/>
<name>A0A0R1GPF2_9LACO</name>
<evidence type="ECO:0000259" key="1">
    <source>
        <dbReference type="Pfam" id="PF20037"/>
    </source>
</evidence>
<keyword evidence="3" id="KW-1185">Reference proteome</keyword>
<dbReference type="InterPro" id="IPR045515">
    <property type="entry name" value="DUF6440"/>
</dbReference>